<organism evidence="2 3">
    <name type="scientific">Metabacillus herbersteinensis</name>
    <dbReference type="NCBI Taxonomy" id="283816"/>
    <lineage>
        <taxon>Bacteria</taxon>
        <taxon>Bacillati</taxon>
        <taxon>Bacillota</taxon>
        <taxon>Bacilli</taxon>
        <taxon>Bacillales</taxon>
        <taxon>Bacillaceae</taxon>
        <taxon>Metabacillus</taxon>
    </lineage>
</organism>
<gene>
    <name evidence="2" type="ORF">ACFFIX_13890</name>
</gene>
<dbReference type="PROSITE" id="PS51340">
    <property type="entry name" value="MOSC"/>
    <property type="match status" value="1"/>
</dbReference>
<keyword evidence="3" id="KW-1185">Reference proteome</keyword>
<dbReference type="Proteomes" id="UP001589854">
    <property type="component" value="Unassembled WGS sequence"/>
</dbReference>
<dbReference type="Gene3D" id="2.40.33.20">
    <property type="entry name" value="PK beta-barrel domain-like"/>
    <property type="match status" value="1"/>
</dbReference>
<dbReference type="RefSeq" id="WP_378934941.1">
    <property type="nucleotide sequence ID" value="NZ_JBHLVO010000011.1"/>
</dbReference>
<dbReference type="SUPFAM" id="SSF50800">
    <property type="entry name" value="PK beta-barrel domain-like"/>
    <property type="match status" value="1"/>
</dbReference>
<evidence type="ECO:0000313" key="3">
    <source>
        <dbReference type="Proteomes" id="UP001589854"/>
    </source>
</evidence>
<evidence type="ECO:0000313" key="2">
    <source>
        <dbReference type="EMBL" id="MFC0272527.1"/>
    </source>
</evidence>
<dbReference type="EMBL" id="JBHLVO010000011">
    <property type="protein sequence ID" value="MFC0272527.1"/>
    <property type="molecule type" value="Genomic_DNA"/>
</dbReference>
<dbReference type="InterPro" id="IPR052353">
    <property type="entry name" value="Benzoxazolinone_Detox_Enz"/>
</dbReference>
<dbReference type="Pfam" id="PF03473">
    <property type="entry name" value="MOSC"/>
    <property type="match status" value="1"/>
</dbReference>
<name>A0ABV6GFS0_9BACI</name>
<protein>
    <submittedName>
        <fullName evidence="2">MOSC domain-containing protein</fullName>
    </submittedName>
</protein>
<evidence type="ECO:0000259" key="1">
    <source>
        <dbReference type="PROSITE" id="PS51340"/>
    </source>
</evidence>
<dbReference type="InterPro" id="IPR011037">
    <property type="entry name" value="Pyrv_Knase-like_insert_dom_sf"/>
</dbReference>
<dbReference type="PANTHER" id="PTHR30212">
    <property type="entry name" value="PROTEIN YIIM"/>
    <property type="match status" value="1"/>
</dbReference>
<dbReference type="Pfam" id="PF03475">
    <property type="entry name" value="YiiM_3-alpha"/>
    <property type="match status" value="1"/>
</dbReference>
<sequence length="218" mass="25103">MKPEIKWLSKGEPKILTHHGNEYKSGISKDSVEEIDVTFQRIIGDDVENHQYHGGPDRVVCVYPFEHYPFWEQKFGTELPHAAFGENLTVTGMKESQVCIGDIFRIGDTLLQVAQGRFPCVTINMHTHQDELLKEIFRTGYTGYFFRVLEEGKISINSTIELVKKHPLEVTVAMIHSTYFDDPRNLEKIELILSVEELALDWRGKLEKLKVKALNSNR</sequence>
<comment type="caution">
    <text evidence="2">The sequence shown here is derived from an EMBL/GenBank/DDBJ whole genome shotgun (WGS) entry which is preliminary data.</text>
</comment>
<dbReference type="InterPro" id="IPR005163">
    <property type="entry name" value="Tri_helical_YiiM-like"/>
</dbReference>
<feature type="domain" description="MOSC" evidence="1">
    <location>
        <begin position="29"/>
        <end position="163"/>
    </location>
</feature>
<accession>A0ABV6GFS0</accession>
<dbReference type="InterPro" id="IPR005302">
    <property type="entry name" value="MoCF_Sase_C"/>
</dbReference>
<reference evidence="2 3" key="1">
    <citation type="submission" date="2024-09" db="EMBL/GenBank/DDBJ databases">
        <authorList>
            <person name="Sun Q."/>
            <person name="Mori K."/>
        </authorList>
    </citation>
    <scope>NUCLEOTIDE SEQUENCE [LARGE SCALE GENOMIC DNA]</scope>
    <source>
        <strain evidence="2 3">CCM 7228</strain>
    </source>
</reference>
<dbReference type="PANTHER" id="PTHR30212:SF2">
    <property type="entry name" value="PROTEIN YIIM"/>
    <property type="match status" value="1"/>
</dbReference>
<proteinExistence type="predicted"/>